<comment type="caution">
    <text evidence="4">The sequence shown here is derived from an EMBL/GenBank/DDBJ whole genome shotgun (WGS) entry which is preliminary data.</text>
</comment>
<keyword evidence="4" id="KW-0378">Hydrolase</keyword>
<evidence type="ECO:0000259" key="2">
    <source>
        <dbReference type="Pfam" id="PF00723"/>
    </source>
</evidence>
<feature type="domain" description="GH15-like" evidence="2">
    <location>
        <begin position="308"/>
        <end position="724"/>
    </location>
</feature>
<dbReference type="PANTHER" id="PTHR31616:SF0">
    <property type="entry name" value="GLUCAN 1,4-ALPHA-GLUCOSIDASE"/>
    <property type="match status" value="1"/>
</dbReference>
<sequence>MSQCATSNTGSSMRQNASGYLPIENYGIIGNMHTCALVGMDGSVDFMCWPDFDSPSVFCRLLDKDKGGHFSISPPADLVCTTKQQYLPSSNILLTRYIHEDGVLDLVDFFPRPKVASVVARAPDQNGYREVRRVQEELKKWLVRRVECIRGKMDLEIELFPAFGYAKEPHTTTIEQEIHDPNQPVSRMVTFRSRDVQLQLDVAVDPGEDAADESGSEGQEGDGGGGGKKVAGPAVRFTRVRRPDMLGDGVVARVTLRQGQAVSLVLRNDSRNHVTERITTAVLDSQQHDTQSFWYNWISKSKFKGKWREVVSRSLMVLKLLTYEPTGAIIAAPTFSIPEDVGGSRNWDYRYSWVRDASFTIYILLRLGFKEEADAYMDFISKRILTSRNADGGLPIMFTIRGETDIPEFELDHLEGYKGSKPVRVGNAAAFHQQFDIYGELLDAIYLNNKYGKPATWDQWVSVRQLLDYALTIMKEPDMSIWEVRNHKQHFTYSQVMLWVAFDRGLRLAEKRNLPCPNRYKWLEARDYLYETIMEKGYNTELKSFIQSYENNTALDSSILIAPLVFFISPCDPRFLSTLDRILLPPEKGGLTSTGLVSRYDTEISADGSLFPLPPPSPHLTHDDAQPTLFNCVPTTLEQRSPANYLGVGGREGAFSMCTFWLVEAMCRASVYEPRYLTRAVNLFENMLSFGNHLNMFSEEISSSGEQLGNTPQAFSHLALISAAFNLDRVSELKISDDKL</sequence>
<name>A0A162LCD8_9HYPO</name>
<feature type="region of interest" description="Disordered" evidence="1">
    <location>
        <begin position="207"/>
        <end position="232"/>
    </location>
</feature>
<dbReference type="Proteomes" id="UP000076874">
    <property type="component" value="Unassembled WGS sequence"/>
</dbReference>
<accession>A0A162LCD8</accession>
<gene>
    <name evidence="4" type="ORF">SPI_00799</name>
</gene>
<proteinExistence type="predicted"/>
<dbReference type="AlphaFoldDB" id="A0A162LCD8"/>
<reference evidence="4 5" key="1">
    <citation type="journal article" date="2016" name="Genome Biol. Evol.">
        <title>Divergent and convergent evolution of fungal pathogenicity.</title>
        <authorList>
            <person name="Shang Y."/>
            <person name="Xiao G."/>
            <person name="Zheng P."/>
            <person name="Cen K."/>
            <person name="Zhan S."/>
            <person name="Wang C."/>
        </authorList>
    </citation>
    <scope>NUCLEOTIDE SEQUENCE [LARGE SCALE GENOMIC DNA]</scope>
    <source>
        <strain evidence="4 5">RCEF 264</strain>
    </source>
</reference>
<organism evidence="4 5">
    <name type="scientific">Niveomyces insectorum RCEF 264</name>
    <dbReference type="NCBI Taxonomy" id="1081102"/>
    <lineage>
        <taxon>Eukaryota</taxon>
        <taxon>Fungi</taxon>
        <taxon>Dikarya</taxon>
        <taxon>Ascomycota</taxon>
        <taxon>Pezizomycotina</taxon>
        <taxon>Sordariomycetes</taxon>
        <taxon>Hypocreomycetidae</taxon>
        <taxon>Hypocreales</taxon>
        <taxon>Cordycipitaceae</taxon>
        <taxon>Niveomyces</taxon>
    </lineage>
</organism>
<dbReference type="GO" id="GO:0004553">
    <property type="term" value="F:hydrolase activity, hydrolyzing O-glycosyl compounds"/>
    <property type="evidence" value="ECO:0007669"/>
    <property type="project" value="TreeGrafter"/>
</dbReference>
<dbReference type="InterPro" id="IPR011613">
    <property type="entry name" value="GH15-like"/>
</dbReference>
<evidence type="ECO:0000313" key="4">
    <source>
        <dbReference type="EMBL" id="OAA68604.1"/>
    </source>
</evidence>
<dbReference type="InterPro" id="IPR045582">
    <property type="entry name" value="Trehalase-like_N"/>
</dbReference>
<dbReference type="Pfam" id="PF00723">
    <property type="entry name" value="Glyco_hydro_15"/>
    <property type="match status" value="1"/>
</dbReference>
<evidence type="ECO:0000313" key="5">
    <source>
        <dbReference type="Proteomes" id="UP000076874"/>
    </source>
</evidence>
<evidence type="ECO:0000256" key="1">
    <source>
        <dbReference type="SAM" id="MobiDB-lite"/>
    </source>
</evidence>
<dbReference type="SUPFAM" id="SSF48208">
    <property type="entry name" value="Six-hairpin glycosidases"/>
    <property type="match status" value="1"/>
</dbReference>
<keyword evidence="5" id="KW-1185">Reference proteome</keyword>
<dbReference type="PANTHER" id="PTHR31616">
    <property type="entry name" value="TREHALASE"/>
    <property type="match status" value="1"/>
</dbReference>
<dbReference type="Gene3D" id="1.50.10.10">
    <property type="match status" value="1"/>
</dbReference>
<dbReference type="EMBL" id="AZHD01000001">
    <property type="protein sequence ID" value="OAA68604.1"/>
    <property type="molecule type" value="Genomic_DNA"/>
</dbReference>
<dbReference type="OrthoDB" id="406733at2759"/>
<dbReference type="Pfam" id="PF19291">
    <property type="entry name" value="TREH_N"/>
    <property type="match status" value="1"/>
</dbReference>
<evidence type="ECO:0000259" key="3">
    <source>
        <dbReference type="Pfam" id="PF19291"/>
    </source>
</evidence>
<dbReference type="InterPro" id="IPR012341">
    <property type="entry name" value="6hp_glycosidase-like_sf"/>
</dbReference>
<dbReference type="InterPro" id="IPR008928">
    <property type="entry name" value="6-hairpin_glycosidase_sf"/>
</dbReference>
<feature type="domain" description="Trehalase-like N-terminal" evidence="3">
    <location>
        <begin position="21"/>
        <end position="112"/>
    </location>
</feature>
<dbReference type="GO" id="GO:0005975">
    <property type="term" value="P:carbohydrate metabolic process"/>
    <property type="evidence" value="ECO:0007669"/>
    <property type="project" value="InterPro"/>
</dbReference>
<protein>
    <submittedName>
        <fullName evidence="4">Glycoside hydrolase 15-related protein</fullName>
    </submittedName>
</protein>